<dbReference type="VEuPathDB" id="TrichDB:TRFO_38493"/>
<organism evidence="4 5">
    <name type="scientific">Tritrichomonas foetus</name>
    <dbReference type="NCBI Taxonomy" id="1144522"/>
    <lineage>
        <taxon>Eukaryota</taxon>
        <taxon>Metamonada</taxon>
        <taxon>Parabasalia</taxon>
        <taxon>Tritrichomonadida</taxon>
        <taxon>Tritrichomonadidae</taxon>
        <taxon>Tritrichomonas</taxon>
    </lineage>
</organism>
<gene>
    <name evidence="4" type="ORF">TRFO_38493</name>
</gene>
<keyword evidence="1" id="KW-0285">Flavoprotein</keyword>
<protein>
    <submittedName>
        <fullName evidence="4">NADPH-dependent FMN reductase</fullName>
    </submittedName>
</protein>
<evidence type="ECO:0000256" key="2">
    <source>
        <dbReference type="ARBA" id="ARBA00022643"/>
    </source>
</evidence>
<dbReference type="InterPro" id="IPR005025">
    <property type="entry name" value="FMN_Rdtase-like_dom"/>
</dbReference>
<dbReference type="EMBL" id="MLAK01001247">
    <property type="protein sequence ID" value="OHS95432.1"/>
    <property type="molecule type" value="Genomic_DNA"/>
</dbReference>
<keyword evidence="2" id="KW-0288">FMN</keyword>
<dbReference type="Gene3D" id="3.40.50.360">
    <property type="match status" value="1"/>
</dbReference>
<dbReference type="InterPro" id="IPR029039">
    <property type="entry name" value="Flavoprotein-like_sf"/>
</dbReference>
<dbReference type="GeneID" id="94846777"/>
<dbReference type="Pfam" id="PF03358">
    <property type="entry name" value="FMN_red"/>
    <property type="match status" value="1"/>
</dbReference>
<evidence type="ECO:0000313" key="5">
    <source>
        <dbReference type="Proteomes" id="UP000179807"/>
    </source>
</evidence>
<keyword evidence="5" id="KW-1185">Reference proteome</keyword>
<name>A0A1J4J8G7_9EUKA</name>
<dbReference type="GO" id="GO:0016491">
    <property type="term" value="F:oxidoreductase activity"/>
    <property type="evidence" value="ECO:0007669"/>
    <property type="project" value="InterPro"/>
</dbReference>
<dbReference type="PANTHER" id="PTHR43278">
    <property type="entry name" value="NAD(P)H-DEPENDENT FMN-CONTAINING OXIDOREDUCTASE YWQN-RELATED"/>
    <property type="match status" value="1"/>
</dbReference>
<proteinExistence type="predicted"/>
<dbReference type="RefSeq" id="XP_068348569.1">
    <property type="nucleotide sequence ID" value="XM_068512073.1"/>
</dbReference>
<evidence type="ECO:0000313" key="4">
    <source>
        <dbReference type="EMBL" id="OHS95432.1"/>
    </source>
</evidence>
<sequence length="240" mass="27336">MMFSMFKRSLKYDNFSDTICPDIFSIILMKVLAFNGSPRGGCNTGNMLKSALDGCRSKGAITKLINLNEINFKGCQSCLLCKRNKETSGKCYYKDNLSPILEEVNSADALLFGSPVYYGLPASNLTSFLERALYSNDMFGETSVKKKMKTGLIFTMHCTKKFASEERKYDPVFERMREYIQKIFGHCEVVNSYNTSITPNYEKYAVYSWVDPVAKKKAIKEVLPEDLKRAYDLGRRICTD</sequence>
<accession>A0A1J4J8G7</accession>
<dbReference type="OrthoDB" id="10259461at2759"/>
<feature type="domain" description="NADPH-dependent FMN reductase-like" evidence="3">
    <location>
        <begin position="29"/>
        <end position="134"/>
    </location>
</feature>
<evidence type="ECO:0000259" key="3">
    <source>
        <dbReference type="Pfam" id="PF03358"/>
    </source>
</evidence>
<dbReference type="PANTHER" id="PTHR43278:SF2">
    <property type="entry name" value="IRON-SULFUR FLAVOPROTEIN"/>
    <property type="match status" value="1"/>
</dbReference>
<evidence type="ECO:0000256" key="1">
    <source>
        <dbReference type="ARBA" id="ARBA00022630"/>
    </source>
</evidence>
<comment type="caution">
    <text evidence="4">The sequence shown here is derived from an EMBL/GenBank/DDBJ whole genome shotgun (WGS) entry which is preliminary data.</text>
</comment>
<dbReference type="Proteomes" id="UP000179807">
    <property type="component" value="Unassembled WGS sequence"/>
</dbReference>
<reference evidence="4" key="1">
    <citation type="submission" date="2016-10" db="EMBL/GenBank/DDBJ databases">
        <authorList>
            <person name="Benchimol M."/>
            <person name="Almeida L.G."/>
            <person name="Vasconcelos A.T."/>
            <person name="Perreira-Neves A."/>
            <person name="Rosa I.A."/>
            <person name="Tasca T."/>
            <person name="Bogo M.R."/>
            <person name="de Souza W."/>
        </authorList>
    </citation>
    <scope>NUCLEOTIDE SEQUENCE [LARGE SCALE GENOMIC DNA]</scope>
    <source>
        <strain evidence="4">K</strain>
    </source>
</reference>
<dbReference type="SUPFAM" id="SSF52218">
    <property type="entry name" value="Flavoproteins"/>
    <property type="match status" value="1"/>
</dbReference>
<dbReference type="AlphaFoldDB" id="A0A1J4J8G7"/>
<dbReference type="InterPro" id="IPR051796">
    <property type="entry name" value="ISF_SsuE-like"/>
</dbReference>